<gene>
    <name evidence="2" type="ORF">PPERSA_10778</name>
</gene>
<feature type="transmembrane region" description="Helical" evidence="1">
    <location>
        <begin position="69"/>
        <end position="89"/>
    </location>
</feature>
<dbReference type="OrthoDB" id="300255at2759"/>
<proteinExistence type="predicted"/>
<accession>A0A0V0QDK1</accession>
<name>A0A0V0QDK1_PSEPJ</name>
<evidence type="ECO:0008006" key="4">
    <source>
        <dbReference type="Google" id="ProtNLM"/>
    </source>
</evidence>
<feature type="transmembrane region" description="Helical" evidence="1">
    <location>
        <begin position="101"/>
        <end position="120"/>
    </location>
</feature>
<reference evidence="2 3" key="1">
    <citation type="journal article" date="2015" name="Sci. Rep.">
        <title>Genome of the facultative scuticociliatosis pathogen Pseudocohnilembus persalinus provides insight into its virulence through horizontal gene transfer.</title>
        <authorList>
            <person name="Xiong J."/>
            <person name="Wang G."/>
            <person name="Cheng J."/>
            <person name="Tian M."/>
            <person name="Pan X."/>
            <person name="Warren A."/>
            <person name="Jiang C."/>
            <person name="Yuan D."/>
            <person name="Miao W."/>
        </authorList>
    </citation>
    <scope>NUCLEOTIDE SEQUENCE [LARGE SCALE GENOMIC DNA]</scope>
    <source>
        <strain evidence="2">36N120E</strain>
    </source>
</reference>
<keyword evidence="1" id="KW-0812">Transmembrane</keyword>
<sequence length="236" mass="26443">MSEAMSIIYTMPVVTDQIIYIKLLEIIVSIFGFLGIILVFKPPFIISLLGFSSFYEEENLTDDQISLQFIGRCVALVSVFTSAMVYLILRSFSQGEKVSILGPLQFFGATQVFMGGFLMVQYGYTIPTTKDIFIIIIQGFVAFLQQITLQQGLKVIKAGKSAVSNYTIILYSCLYDVFIFNSSIDPLSILGITSILISAGFLFYKNWFQEIGEDGGVKPYSQKFSNKTRQSIFSLQ</sequence>
<organism evidence="2 3">
    <name type="scientific">Pseudocohnilembus persalinus</name>
    <name type="common">Ciliate</name>
    <dbReference type="NCBI Taxonomy" id="266149"/>
    <lineage>
        <taxon>Eukaryota</taxon>
        <taxon>Sar</taxon>
        <taxon>Alveolata</taxon>
        <taxon>Ciliophora</taxon>
        <taxon>Intramacronucleata</taxon>
        <taxon>Oligohymenophorea</taxon>
        <taxon>Scuticociliatia</taxon>
        <taxon>Philasterida</taxon>
        <taxon>Pseudocohnilembidae</taxon>
        <taxon>Pseudocohnilembus</taxon>
    </lineage>
</organism>
<evidence type="ECO:0000313" key="3">
    <source>
        <dbReference type="Proteomes" id="UP000054937"/>
    </source>
</evidence>
<feature type="transmembrane region" description="Helical" evidence="1">
    <location>
        <begin position="186"/>
        <end position="204"/>
    </location>
</feature>
<evidence type="ECO:0000256" key="1">
    <source>
        <dbReference type="SAM" id="Phobius"/>
    </source>
</evidence>
<dbReference type="SUPFAM" id="SSF103481">
    <property type="entry name" value="Multidrug resistance efflux transporter EmrE"/>
    <property type="match status" value="1"/>
</dbReference>
<dbReference type="InParanoid" id="A0A0V0QDK1"/>
<keyword evidence="1" id="KW-0472">Membrane</keyword>
<dbReference type="Proteomes" id="UP000054937">
    <property type="component" value="Unassembled WGS sequence"/>
</dbReference>
<dbReference type="EMBL" id="LDAU01000194">
    <property type="protein sequence ID" value="KRX00279.1"/>
    <property type="molecule type" value="Genomic_DNA"/>
</dbReference>
<keyword evidence="1" id="KW-1133">Transmembrane helix</keyword>
<dbReference type="InterPro" id="IPR037185">
    <property type="entry name" value="EmrE-like"/>
</dbReference>
<comment type="caution">
    <text evidence="2">The sequence shown here is derived from an EMBL/GenBank/DDBJ whole genome shotgun (WGS) entry which is preliminary data.</text>
</comment>
<feature type="transmembrane region" description="Helical" evidence="1">
    <location>
        <begin position="132"/>
        <end position="149"/>
    </location>
</feature>
<evidence type="ECO:0000313" key="2">
    <source>
        <dbReference type="EMBL" id="KRX00279.1"/>
    </source>
</evidence>
<feature type="transmembrane region" description="Helical" evidence="1">
    <location>
        <begin position="161"/>
        <end position="180"/>
    </location>
</feature>
<feature type="transmembrane region" description="Helical" evidence="1">
    <location>
        <begin position="26"/>
        <end position="49"/>
    </location>
</feature>
<dbReference type="AlphaFoldDB" id="A0A0V0QDK1"/>
<protein>
    <recommendedName>
        <fullName evidence="4">Sugar phosphate transporter domain-containing protein</fullName>
    </recommendedName>
</protein>
<keyword evidence="3" id="KW-1185">Reference proteome</keyword>